<comment type="caution">
    <text evidence="1">The sequence shown here is derived from an EMBL/GenBank/DDBJ whole genome shotgun (WGS) entry which is preliminary data.</text>
</comment>
<keyword evidence="2" id="KW-1185">Reference proteome</keyword>
<gene>
    <name evidence="1" type="ORF">MEUPH1_LOCUS3892</name>
</gene>
<sequence length="79" mass="9115">MTVAANETAARQNLKAEGMIDPRKLTQSAMSFMYFSRVNVLKQKKPRTIRIMMNRKAAEEYHITLSDTPERSTLVGRRQ</sequence>
<reference evidence="1 2" key="1">
    <citation type="submission" date="2023-01" db="EMBL/GenBank/DDBJ databases">
        <authorList>
            <person name="Whitehead M."/>
        </authorList>
    </citation>
    <scope>NUCLEOTIDE SEQUENCE [LARGE SCALE GENOMIC DNA]</scope>
</reference>
<dbReference type="EMBL" id="CARXXK010000001">
    <property type="protein sequence ID" value="CAI6347063.1"/>
    <property type="molecule type" value="Genomic_DNA"/>
</dbReference>
<evidence type="ECO:0000313" key="1">
    <source>
        <dbReference type="EMBL" id="CAI6347063.1"/>
    </source>
</evidence>
<name>A0AAV0VRN9_9HEMI</name>
<accession>A0AAV0VRN9</accession>
<proteinExistence type="predicted"/>
<dbReference type="Proteomes" id="UP001160148">
    <property type="component" value="Unassembled WGS sequence"/>
</dbReference>
<organism evidence="1 2">
    <name type="scientific">Macrosiphum euphorbiae</name>
    <name type="common">potato aphid</name>
    <dbReference type="NCBI Taxonomy" id="13131"/>
    <lineage>
        <taxon>Eukaryota</taxon>
        <taxon>Metazoa</taxon>
        <taxon>Ecdysozoa</taxon>
        <taxon>Arthropoda</taxon>
        <taxon>Hexapoda</taxon>
        <taxon>Insecta</taxon>
        <taxon>Pterygota</taxon>
        <taxon>Neoptera</taxon>
        <taxon>Paraneoptera</taxon>
        <taxon>Hemiptera</taxon>
        <taxon>Sternorrhyncha</taxon>
        <taxon>Aphidomorpha</taxon>
        <taxon>Aphidoidea</taxon>
        <taxon>Aphididae</taxon>
        <taxon>Macrosiphini</taxon>
        <taxon>Macrosiphum</taxon>
    </lineage>
</organism>
<protein>
    <submittedName>
        <fullName evidence="1">Uncharacterized protein</fullName>
    </submittedName>
</protein>
<evidence type="ECO:0000313" key="2">
    <source>
        <dbReference type="Proteomes" id="UP001160148"/>
    </source>
</evidence>
<dbReference type="AlphaFoldDB" id="A0AAV0VRN9"/>